<dbReference type="PANTHER" id="PTHR38779">
    <property type="entry name" value="TYPE II SECRETION SYSTEM PROTEIN I-RELATED"/>
    <property type="match status" value="1"/>
</dbReference>
<dbReference type="PROSITE" id="PS00409">
    <property type="entry name" value="PROKAR_NTER_METHYL"/>
    <property type="match status" value="1"/>
</dbReference>
<evidence type="ECO:0000256" key="2">
    <source>
        <dbReference type="ARBA" id="ARBA00008358"/>
    </source>
</evidence>
<evidence type="ECO:0000256" key="4">
    <source>
        <dbReference type="ARBA" id="ARBA00022481"/>
    </source>
</evidence>
<accession>A0ABR9H1L7</accession>
<keyword evidence="8 9" id="KW-0472">Membrane</keyword>
<evidence type="ECO:0000313" key="10">
    <source>
        <dbReference type="EMBL" id="MBE1424597.1"/>
    </source>
</evidence>
<evidence type="ECO:0000256" key="5">
    <source>
        <dbReference type="ARBA" id="ARBA00022519"/>
    </source>
</evidence>
<dbReference type="EMBL" id="JADBGG010000007">
    <property type="protein sequence ID" value="MBE1424597.1"/>
    <property type="molecule type" value="Genomic_DNA"/>
</dbReference>
<evidence type="ECO:0000313" key="11">
    <source>
        <dbReference type="Proteomes" id="UP000639010"/>
    </source>
</evidence>
<reference evidence="10 11" key="1">
    <citation type="submission" date="2020-10" db="EMBL/GenBank/DDBJ databases">
        <title>Genomic Encyclopedia of Type Strains, Phase IV (KMG-IV): sequencing the most valuable type-strain genomes for metagenomic binning, comparative biology and taxonomic classification.</title>
        <authorList>
            <person name="Goeker M."/>
        </authorList>
    </citation>
    <scope>NUCLEOTIDE SEQUENCE [LARGE SCALE GENOMIC DNA]</scope>
    <source>
        <strain evidence="10 11">DSM 4194</strain>
    </source>
</reference>
<comment type="similarity">
    <text evidence="2">Belongs to the GSP I family.</text>
</comment>
<evidence type="ECO:0000256" key="1">
    <source>
        <dbReference type="ARBA" id="ARBA00004377"/>
    </source>
</evidence>
<keyword evidence="6 9" id="KW-0812">Transmembrane</keyword>
<organism evidence="10 11">
    <name type="scientific">Desulfomicrobium macestii</name>
    <dbReference type="NCBI Taxonomy" id="90731"/>
    <lineage>
        <taxon>Bacteria</taxon>
        <taxon>Pseudomonadati</taxon>
        <taxon>Thermodesulfobacteriota</taxon>
        <taxon>Desulfovibrionia</taxon>
        <taxon>Desulfovibrionales</taxon>
        <taxon>Desulfomicrobiaceae</taxon>
        <taxon>Desulfomicrobium</taxon>
    </lineage>
</organism>
<keyword evidence="11" id="KW-1185">Reference proteome</keyword>
<evidence type="ECO:0000256" key="7">
    <source>
        <dbReference type="ARBA" id="ARBA00022989"/>
    </source>
</evidence>
<feature type="transmembrane region" description="Helical" evidence="9">
    <location>
        <begin position="21"/>
        <end position="39"/>
    </location>
</feature>
<comment type="caution">
    <text evidence="10">The sequence shown here is derived from an EMBL/GenBank/DDBJ whole genome shotgun (WGS) entry which is preliminary data.</text>
</comment>
<comment type="subcellular location">
    <subcellularLocation>
        <location evidence="1">Cell inner membrane</location>
        <topology evidence="1">Single-pass membrane protein</topology>
    </subcellularLocation>
</comment>
<dbReference type="PANTHER" id="PTHR38779:SF2">
    <property type="entry name" value="TYPE II SECRETION SYSTEM PROTEIN I-RELATED"/>
    <property type="match status" value="1"/>
</dbReference>
<evidence type="ECO:0000256" key="9">
    <source>
        <dbReference type="SAM" id="Phobius"/>
    </source>
</evidence>
<keyword evidence="5" id="KW-0997">Cell inner membrane</keyword>
<dbReference type="NCBIfam" id="TIGR02532">
    <property type="entry name" value="IV_pilin_GFxxxE"/>
    <property type="match status" value="1"/>
</dbReference>
<name>A0ABR9H1L7_9BACT</name>
<protein>
    <submittedName>
        <fullName evidence="10">Prepilin-type N-terminal cleavage/methylation domain-containing protein</fullName>
    </submittedName>
</protein>
<dbReference type="InterPro" id="IPR045584">
    <property type="entry name" value="Pilin-like"/>
</dbReference>
<keyword evidence="7 9" id="KW-1133">Transmembrane helix</keyword>
<dbReference type="Pfam" id="PF07963">
    <property type="entry name" value="N_methyl"/>
    <property type="match status" value="1"/>
</dbReference>
<dbReference type="Proteomes" id="UP000639010">
    <property type="component" value="Unassembled WGS sequence"/>
</dbReference>
<gene>
    <name evidence="10" type="ORF">H4684_001231</name>
</gene>
<dbReference type="SUPFAM" id="SSF54523">
    <property type="entry name" value="Pili subunits"/>
    <property type="match status" value="1"/>
</dbReference>
<evidence type="ECO:0000256" key="6">
    <source>
        <dbReference type="ARBA" id="ARBA00022692"/>
    </source>
</evidence>
<sequence>MLLKIKLSSSQHMKGFTLVEVLVAAAVLAIGLLSVVTMISRSTIQDSRAYHMTHASLIIEDFIENATRAQYAATTFNSLSNATVNTVISGVAYTMNCGIQESTPLNRCKEMTCTVNWNNKGIQASTSYVYVFSPKY</sequence>
<dbReference type="InterPro" id="IPR012902">
    <property type="entry name" value="N_methyl_site"/>
</dbReference>
<dbReference type="InterPro" id="IPR010052">
    <property type="entry name" value="T2SS_protein-GspI"/>
</dbReference>
<proteinExistence type="inferred from homology"/>
<keyword evidence="3" id="KW-1003">Cell membrane</keyword>
<keyword evidence="4" id="KW-0488">Methylation</keyword>
<dbReference type="RefSeq" id="WP_192623182.1">
    <property type="nucleotide sequence ID" value="NZ_JADBGG010000007.1"/>
</dbReference>
<evidence type="ECO:0000256" key="8">
    <source>
        <dbReference type="ARBA" id="ARBA00023136"/>
    </source>
</evidence>
<evidence type="ECO:0000256" key="3">
    <source>
        <dbReference type="ARBA" id="ARBA00022475"/>
    </source>
</evidence>